<protein>
    <submittedName>
        <fullName evidence="2">Uncharacterized protein</fullName>
    </submittedName>
</protein>
<feature type="compositionally biased region" description="Polar residues" evidence="1">
    <location>
        <begin position="56"/>
        <end position="66"/>
    </location>
</feature>
<feature type="region of interest" description="Disordered" evidence="1">
    <location>
        <begin position="1"/>
        <end position="20"/>
    </location>
</feature>
<dbReference type="EMBL" id="SMKY01000398">
    <property type="protein sequence ID" value="TDD63683.1"/>
    <property type="molecule type" value="Genomic_DNA"/>
</dbReference>
<sequence length="75" mass="8137">MAKAPVSGPGKRTREAGEAPELVWRMVNASPSVQEQLTRAQALAIKEVLQWWTRHAAQSRSTSSPEEPTAADPQG</sequence>
<keyword evidence="3" id="KW-1185">Reference proteome</keyword>
<dbReference type="Proteomes" id="UP000295578">
    <property type="component" value="Unassembled WGS sequence"/>
</dbReference>
<comment type="caution">
    <text evidence="2">The sequence shown here is derived from an EMBL/GenBank/DDBJ whole genome shotgun (WGS) entry which is preliminary data.</text>
</comment>
<feature type="region of interest" description="Disordered" evidence="1">
    <location>
        <begin position="55"/>
        <end position="75"/>
    </location>
</feature>
<reference evidence="2 3" key="1">
    <citation type="submission" date="2019-03" db="EMBL/GenBank/DDBJ databases">
        <title>Draft genome sequences of novel Actinobacteria.</title>
        <authorList>
            <person name="Sahin N."/>
            <person name="Ay H."/>
            <person name="Saygin H."/>
        </authorList>
    </citation>
    <scope>NUCLEOTIDE SEQUENCE [LARGE SCALE GENOMIC DNA]</scope>
    <source>
        <strain evidence="2 3">DSM 45941</strain>
    </source>
</reference>
<name>A0A4R4ZWV0_9ACTN</name>
<evidence type="ECO:0000313" key="3">
    <source>
        <dbReference type="Proteomes" id="UP000295578"/>
    </source>
</evidence>
<gene>
    <name evidence="2" type="ORF">E1293_42680</name>
</gene>
<organism evidence="2 3">
    <name type="scientific">Actinomadura darangshiensis</name>
    <dbReference type="NCBI Taxonomy" id="705336"/>
    <lineage>
        <taxon>Bacteria</taxon>
        <taxon>Bacillati</taxon>
        <taxon>Actinomycetota</taxon>
        <taxon>Actinomycetes</taxon>
        <taxon>Streptosporangiales</taxon>
        <taxon>Thermomonosporaceae</taxon>
        <taxon>Actinomadura</taxon>
    </lineage>
</organism>
<evidence type="ECO:0000313" key="2">
    <source>
        <dbReference type="EMBL" id="TDD63683.1"/>
    </source>
</evidence>
<dbReference type="AlphaFoldDB" id="A0A4R4ZWV0"/>
<evidence type="ECO:0000256" key="1">
    <source>
        <dbReference type="SAM" id="MobiDB-lite"/>
    </source>
</evidence>
<proteinExistence type="predicted"/>
<accession>A0A4R4ZWV0</accession>